<reference evidence="2" key="1">
    <citation type="submission" date="2022-03" db="EMBL/GenBank/DDBJ databases">
        <title>Genomic analyses of argali, domestic sheep and their hybrids provide insights into chromosomal evolution, heterosis and genetic basis of agronomic traits.</title>
        <authorList>
            <person name="Li M."/>
        </authorList>
    </citation>
    <scope>NUCLEOTIDE SEQUENCE</scope>
    <source>
        <strain evidence="2">CAU-MHL-2022a</strain>
        <tissue evidence="2">Skin</tissue>
    </source>
</reference>
<proteinExistence type="predicted"/>
<feature type="region of interest" description="Disordered" evidence="1">
    <location>
        <begin position="64"/>
        <end position="93"/>
    </location>
</feature>
<sequence>MMCQSSRHEIKKTSFTWCQTDIEATLQLKPLSKGGTIRQGPRPLLPPSEIAALVCGSKTATEIDHGDAIRKQQREDNYMSGTQRPPDPQGSKVIQGVQKSYYTQADCTLLKYITKLLSKAGIFQQRWLHTRIKPVWTLDRSDPLAERRSLRLELKVSKLSPDVARVGSGVNSWLQASKNKLIPSAVTLSYKRALLIQTPVAFRRFDLKQLHVKLYVKKMQKVHVTDLGKEEILRKTAEQEQLIKTGLMGRMEKANDPPAQQKTRSEESDELCKEESPTHPGCPKDLPFLDYISYPEPTSSAHPPSCFSPNLCFGPKPECFSLLFL</sequence>
<name>A0AAD4TT99_OVIAM</name>
<dbReference type="Proteomes" id="UP001214576">
    <property type="component" value="Unassembled WGS sequence"/>
</dbReference>
<dbReference type="AlphaFoldDB" id="A0AAD4TT99"/>
<organism evidence="2 3">
    <name type="scientific">Ovis ammon polii</name>
    <dbReference type="NCBI Taxonomy" id="230172"/>
    <lineage>
        <taxon>Eukaryota</taxon>
        <taxon>Metazoa</taxon>
        <taxon>Chordata</taxon>
        <taxon>Craniata</taxon>
        <taxon>Vertebrata</taxon>
        <taxon>Euteleostomi</taxon>
        <taxon>Mammalia</taxon>
        <taxon>Eutheria</taxon>
        <taxon>Laurasiatheria</taxon>
        <taxon>Artiodactyla</taxon>
        <taxon>Ruminantia</taxon>
        <taxon>Pecora</taxon>
        <taxon>Bovidae</taxon>
        <taxon>Caprinae</taxon>
        <taxon>Ovis</taxon>
    </lineage>
</organism>
<feature type="compositionally biased region" description="Basic and acidic residues" evidence="1">
    <location>
        <begin position="263"/>
        <end position="277"/>
    </location>
</feature>
<evidence type="ECO:0000256" key="1">
    <source>
        <dbReference type="SAM" id="MobiDB-lite"/>
    </source>
</evidence>
<comment type="caution">
    <text evidence="2">The sequence shown here is derived from an EMBL/GenBank/DDBJ whole genome shotgun (WGS) entry which is preliminary data.</text>
</comment>
<protein>
    <submittedName>
        <fullName evidence="2">Uncharacterized protein</fullName>
    </submittedName>
</protein>
<keyword evidence="3" id="KW-1185">Reference proteome</keyword>
<evidence type="ECO:0000313" key="2">
    <source>
        <dbReference type="EMBL" id="KAI4532911.1"/>
    </source>
</evidence>
<dbReference type="EMBL" id="JAKZEL010000021">
    <property type="protein sequence ID" value="KAI4532911.1"/>
    <property type="molecule type" value="Genomic_DNA"/>
</dbReference>
<feature type="compositionally biased region" description="Basic and acidic residues" evidence="1">
    <location>
        <begin position="64"/>
        <end position="77"/>
    </location>
</feature>
<feature type="region of interest" description="Disordered" evidence="1">
    <location>
        <begin position="250"/>
        <end position="284"/>
    </location>
</feature>
<gene>
    <name evidence="2" type="ORF">MG293_017319</name>
</gene>
<accession>A0AAD4TT99</accession>
<evidence type="ECO:0000313" key="3">
    <source>
        <dbReference type="Proteomes" id="UP001214576"/>
    </source>
</evidence>